<proteinExistence type="predicted"/>
<keyword evidence="2" id="KW-1185">Reference proteome</keyword>
<evidence type="ECO:0008006" key="3">
    <source>
        <dbReference type="Google" id="ProtNLM"/>
    </source>
</evidence>
<evidence type="ECO:0000313" key="2">
    <source>
        <dbReference type="Proteomes" id="UP000477651"/>
    </source>
</evidence>
<name>A0A6L9Y5C7_9BURK</name>
<organism evidence="1 2">
    <name type="scientific">Pelistega ratti</name>
    <dbReference type="NCBI Taxonomy" id="2652177"/>
    <lineage>
        <taxon>Bacteria</taxon>
        <taxon>Pseudomonadati</taxon>
        <taxon>Pseudomonadota</taxon>
        <taxon>Betaproteobacteria</taxon>
        <taxon>Burkholderiales</taxon>
        <taxon>Alcaligenaceae</taxon>
        <taxon>Pelistega</taxon>
    </lineage>
</organism>
<dbReference type="AlphaFoldDB" id="A0A6L9Y5C7"/>
<sequence>MKFNNVAQAIQYFEKYSDIHGKATLEGNYKLANSSYKKIVSAKNYLLSMDEIDSLEVLLHSKSNSVINWAASYLLFSKNFSEISQEKLAEIANTSDIFGLAAETILSEWKLGNLSLEN</sequence>
<dbReference type="Proteomes" id="UP000477651">
    <property type="component" value="Unassembled WGS sequence"/>
</dbReference>
<accession>A0A6L9Y5C7</accession>
<evidence type="ECO:0000313" key="1">
    <source>
        <dbReference type="EMBL" id="NEN75466.1"/>
    </source>
</evidence>
<protein>
    <recommendedName>
        <fullName evidence="3">DUF2019 domain-containing protein</fullName>
    </recommendedName>
</protein>
<reference evidence="1 2" key="1">
    <citation type="submission" date="2020-02" db="EMBL/GenBank/DDBJ databases">
        <title>Pelistega sp. NLN82 were isolated from wild rodents of the Hainan Island.</title>
        <authorList>
            <person name="Niu N."/>
            <person name="Zhou J."/>
        </authorList>
    </citation>
    <scope>NUCLEOTIDE SEQUENCE [LARGE SCALE GENOMIC DNA]</scope>
    <source>
        <strain evidence="1 2">NLN82</strain>
    </source>
</reference>
<dbReference type="RefSeq" id="WP_163764127.1">
    <property type="nucleotide sequence ID" value="NZ_JAAGYR010000005.1"/>
</dbReference>
<dbReference type="EMBL" id="JAAGYR010000005">
    <property type="protein sequence ID" value="NEN75466.1"/>
    <property type="molecule type" value="Genomic_DNA"/>
</dbReference>
<dbReference type="SUPFAM" id="SSF48371">
    <property type="entry name" value="ARM repeat"/>
    <property type="match status" value="1"/>
</dbReference>
<comment type="caution">
    <text evidence="1">The sequence shown here is derived from an EMBL/GenBank/DDBJ whole genome shotgun (WGS) entry which is preliminary data.</text>
</comment>
<dbReference type="InterPro" id="IPR016024">
    <property type="entry name" value="ARM-type_fold"/>
</dbReference>
<gene>
    <name evidence="1" type="ORF">F9B74_03875</name>
</gene>